<dbReference type="RefSeq" id="WP_092664393.1">
    <property type="nucleotide sequence ID" value="NZ_FOCX01000046.1"/>
</dbReference>
<evidence type="ECO:0000313" key="2">
    <source>
        <dbReference type="Proteomes" id="UP000198775"/>
    </source>
</evidence>
<proteinExistence type="predicted"/>
<dbReference type="AlphaFoldDB" id="A0A1H8W1U0"/>
<name>A0A1H8W1U0_9EURY</name>
<evidence type="ECO:0000313" key="1">
    <source>
        <dbReference type="EMBL" id="SEP21585.1"/>
    </source>
</evidence>
<keyword evidence="2" id="KW-1185">Reference proteome</keyword>
<protein>
    <submittedName>
        <fullName evidence="1">Uncharacterized protein</fullName>
    </submittedName>
</protein>
<gene>
    <name evidence="1" type="ORF">SAMN05216388_104612</name>
</gene>
<sequence>MRNVKPSRIALALSLVVLGGSLATLVSATDAASAITADTAHEFAVEDGALVTTVDGRTKTLVPDVGTVERITVTTVDGRLVVRTEPLAPPDVSVAQRARAKRIVTDEPAIANTIDAAGGAVYTIRPVPDGVSSDQAAVIGADAERPWNRLVPATDAAFVAHDTADANALVVLFAIPSSFFSHGVWPESLVSNVDSGGDVAIIERIVVTNRSQDMVTCRFERVHQRIADFRDRQHSIIRSEVIDGELCLFGSKRSGLLVA</sequence>
<organism evidence="1 2">
    <name type="scientific">Halorientalis persicus</name>
    <dbReference type="NCBI Taxonomy" id="1367881"/>
    <lineage>
        <taxon>Archaea</taxon>
        <taxon>Methanobacteriati</taxon>
        <taxon>Methanobacteriota</taxon>
        <taxon>Stenosarchaea group</taxon>
        <taxon>Halobacteria</taxon>
        <taxon>Halobacteriales</taxon>
        <taxon>Haloarculaceae</taxon>
        <taxon>Halorientalis</taxon>
    </lineage>
</organism>
<dbReference type="Proteomes" id="UP000198775">
    <property type="component" value="Unassembled WGS sequence"/>
</dbReference>
<reference evidence="2" key="1">
    <citation type="submission" date="2016-10" db="EMBL/GenBank/DDBJ databases">
        <authorList>
            <person name="Varghese N."/>
            <person name="Submissions S."/>
        </authorList>
    </citation>
    <scope>NUCLEOTIDE SEQUENCE [LARGE SCALE GENOMIC DNA]</scope>
    <source>
        <strain evidence="2">IBRC-M 10043</strain>
    </source>
</reference>
<accession>A0A1H8W1U0</accession>
<dbReference type="OrthoDB" id="238340at2157"/>
<dbReference type="EMBL" id="FOCX01000046">
    <property type="protein sequence ID" value="SEP21585.1"/>
    <property type="molecule type" value="Genomic_DNA"/>
</dbReference>